<proteinExistence type="inferred from homology"/>
<dbReference type="GO" id="GO:0016757">
    <property type="term" value="F:glycosyltransferase activity"/>
    <property type="evidence" value="ECO:0007669"/>
    <property type="project" value="UniProtKB-KW"/>
</dbReference>
<organism evidence="3 4">
    <name type="scientific">Microbacterium mcarthurae</name>
    <dbReference type="NCBI Taxonomy" id="3035918"/>
    <lineage>
        <taxon>Bacteria</taxon>
        <taxon>Bacillati</taxon>
        <taxon>Actinomycetota</taxon>
        <taxon>Actinomycetes</taxon>
        <taxon>Micrococcales</taxon>
        <taxon>Microbacteriaceae</taxon>
        <taxon>Microbacterium</taxon>
    </lineage>
</organism>
<dbReference type="EMBL" id="JAROCE010000004">
    <property type="protein sequence ID" value="MFM2721366.1"/>
    <property type="molecule type" value="Genomic_DNA"/>
</dbReference>
<accession>A0ABW9GJP3</accession>
<feature type="domain" description="Phosphoribosyltransferase" evidence="2">
    <location>
        <begin position="121"/>
        <end position="221"/>
    </location>
</feature>
<dbReference type="InterPro" id="IPR000836">
    <property type="entry name" value="PRTase_dom"/>
</dbReference>
<keyword evidence="3" id="KW-0328">Glycosyltransferase</keyword>
<dbReference type="CDD" id="cd06223">
    <property type="entry name" value="PRTases_typeI"/>
    <property type="match status" value="1"/>
</dbReference>
<dbReference type="InterPro" id="IPR029057">
    <property type="entry name" value="PRTase-like"/>
</dbReference>
<reference evidence="3 4" key="1">
    <citation type="submission" date="2023-03" db="EMBL/GenBank/DDBJ databases">
        <title>MT1 and MT2 Draft Genomes of Novel Species.</title>
        <authorList>
            <person name="Venkateswaran K."/>
        </authorList>
    </citation>
    <scope>NUCLEOTIDE SEQUENCE [LARGE SCALE GENOMIC DNA]</scope>
    <source>
        <strain evidence="3 4">IF8SW-P5</strain>
    </source>
</reference>
<keyword evidence="3" id="KW-0808">Transferase</keyword>
<dbReference type="Proteomes" id="UP001630303">
    <property type="component" value="Unassembled WGS sequence"/>
</dbReference>
<dbReference type="PANTHER" id="PTHR47505:SF1">
    <property type="entry name" value="DNA UTILIZATION PROTEIN YHGH"/>
    <property type="match status" value="1"/>
</dbReference>
<dbReference type="Pfam" id="PF00156">
    <property type="entry name" value="Pribosyltran"/>
    <property type="match status" value="1"/>
</dbReference>
<evidence type="ECO:0000259" key="2">
    <source>
        <dbReference type="Pfam" id="PF00156"/>
    </source>
</evidence>
<name>A0ABW9GJP3_9MICO</name>
<evidence type="ECO:0000313" key="4">
    <source>
        <dbReference type="Proteomes" id="UP001630303"/>
    </source>
</evidence>
<dbReference type="RefSeq" id="WP_408905848.1">
    <property type="nucleotide sequence ID" value="NZ_JAROCE010000004.1"/>
</dbReference>
<comment type="caution">
    <text evidence="3">The sequence shown here is derived from an EMBL/GenBank/DDBJ whole genome shotgun (WGS) entry which is preliminary data.</text>
</comment>
<sequence>MHGLIPEPSWPAARAALADALTFWFPVACAGCGALDVDVCDACRAAARPSLHRGLVTPGVEVVSALTFEGAVARIIRSFKGEGRTGLVRVLAPALAHALAVIPPGATVTTVPASRSADRRRGYRPVDLLARRAGAHPIPLLRVQRTAADQRGLDRARRQSNMTGVFAARNPPKGPVVVVDDVLTTGATLRAAASALHDAGADRVMAVTLAHTPRHREHPRESGGIGT</sequence>
<keyword evidence="4" id="KW-1185">Reference proteome</keyword>
<dbReference type="SUPFAM" id="SSF53271">
    <property type="entry name" value="PRTase-like"/>
    <property type="match status" value="1"/>
</dbReference>
<evidence type="ECO:0000313" key="3">
    <source>
        <dbReference type="EMBL" id="MFM2721366.1"/>
    </source>
</evidence>
<evidence type="ECO:0000256" key="1">
    <source>
        <dbReference type="ARBA" id="ARBA00008007"/>
    </source>
</evidence>
<protein>
    <submittedName>
        <fullName evidence="3">Phosphoribosyltransferase family protein</fullName>
    </submittedName>
</protein>
<comment type="similarity">
    <text evidence="1">Belongs to the ComF/GntX family.</text>
</comment>
<dbReference type="PANTHER" id="PTHR47505">
    <property type="entry name" value="DNA UTILIZATION PROTEIN YHGH"/>
    <property type="match status" value="1"/>
</dbReference>
<gene>
    <name evidence="3" type="ORF">P5G46_12685</name>
</gene>
<dbReference type="Gene3D" id="3.40.50.2020">
    <property type="match status" value="1"/>
</dbReference>
<dbReference type="InterPro" id="IPR051910">
    <property type="entry name" value="ComF/GntX_DNA_util-trans"/>
</dbReference>